<comment type="pathway">
    <text evidence="2">Carbohydrate degradation; pentose phosphate pathway; D-ribulose 5-phosphate from D-glucose 6-phosphate (oxidative stage): step 2/3.</text>
</comment>
<organism evidence="8 9">
    <name type="scientific">Rasamsonia emersonii (strain ATCC 16479 / CBS 393.64 / IMI 116815)</name>
    <dbReference type="NCBI Taxonomy" id="1408163"/>
    <lineage>
        <taxon>Eukaryota</taxon>
        <taxon>Fungi</taxon>
        <taxon>Dikarya</taxon>
        <taxon>Ascomycota</taxon>
        <taxon>Pezizomycotina</taxon>
        <taxon>Eurotiomycetes</taxon>
        <taxon>Eurotiomycetidae</taxon>
        <taxon>Eurotiales</taxon>
        <taxon>Trichocomaceae</taxon>
        <taxon>Rasamsonia</taxon>
    </lineage>
</organism>
<proteinExistence type="inferred from homology"/>
<feature type="compositionally biased region" description="Basic and acidic residues" evidence="6">
    <location>
        <begin position="330"/>
        <end position="341"/>
    </location>
</feature>
<dbReference type="PANTHER" id="PTHR11054">
    <property type="entry name" value="6-PHOSPHOGLUCONOLACTONASE"/>
    <property type="match status" value="1"/>
</dbReference>
<reference evidence="8 9" key="1">
    <citation type="submission" date="2015-04" db="EMBL/GenBank/DDBJ databases">
        <authorList>
            <person name="Heijne W.H."/>
            <person name="Fedorova N.D."/>
            <person name="Nierman W.C."/>
            <person name="Vollebregt A.W."/>
            <person name="Zhao Z."/>
            <person name="Wu L."/>
            <person name="Kumar M."/>
            <person name="Stam H."/>
            <person name="van den Berg M.A."/>
            <person name="Pel H.J."/>
        </authorList>
    </citation>
    <scope>NUCLEOTIDE SEQUENCE [LARGE SCALE GENOMIC DNA]</scope>
    <source>
        <strain evidence="8 9">CBS 393.64</strain>
    </source>
</reference>
<dbReference type="EC" id="3.1.1.31" evidence="4"/>
<accession>A0A0F4YXQ5</accession>
<dbReference type="PANTHER" id="PTHR11054:SF0">
    <property type="entry name" value="6-PHOSPHOGLUCONOLACTONASE"/>
    <property type="match status" value="1"/>
</dbReference>
<feature type="compositionally biased region" description="Basic and acidic residues" evidence="6">
    <location>
        <begin position="373"/>
        <end position="382"/>
    </location>
</feature>
<dbReference type="Proteomes" id="UP000053958">
    <property type="component" value="Unassembled WGS sequence"/>
</dbReference>
<dbReference type="SUPFAM" id="SSF100950">
    <property type="entry name" value="NagB/RpiA/CoA transferase-like"/>
    <property type="match status" value="1"/>
</dbReference>
<dbReference type="GeneID" id="25315432"/>
<name>A0A0F4YXQ5_RASE3</name>
<evidence type="ECO:0000313" key="9">
    <source>
        <dbReference type="Proteomes" id="UP000053958"/>
    </source>
</evidence>
<feature type="domain" description="Glucosamine/galactosamine-6-phosphate isomerase" evidence="7">
    <location>
        <begin position="12"/>
        <end position="242"/>
    </location>
</feature>
<evidence type="ECO:0000256" key="4">
    <source>
        <dbReference type="ARBA" id="ARBA00013198"/>
    </source>
</evidence>
<evidence type="ECO:0000256" key="1">
    <source>
        <dbReference type="ARBA" id="ARBA00000832"/>
    </source>
</evidence>
<dbReference type="InterPro" id="IPR039104">
    <property type="entry name" value="6PGL"/>
</dbReference>
<dbReference type="EMBL" id="LASV01000120">
    <property type="protein sequence ID" value="KKA22865.1"/>
    <property type="molecule type" value="Genomic_DNA"/>
</dbReference>
<sequence>MAGTPNLYSCPDVDAVAKQLRKYVLNNQNAALKRHGTFRVAVSGGSLPGTLAKALLAPSNGTPEDTPQFSKWDIFFADERVVPLDHPDSNYRLIKDELLDKIPSELGSPTVHTIDPKHVNDEDPTELADLYQEELMRTFAAKDSVRLPVFDLILLGTGPDGHTCSLFPAHPQLRENDAWVVGVTDSPKPPPKRITLTLPVVSHALSIAFVATGAGKKDILKKVFDTEEGHSLPSGLVNTHAGDKISSVGFEVESSKCVGGCLFGDVAGWANWSIHAELVDSSSHLRTPHLRPQHLQLHMQVSHSIDSFLVDRNAAIDRYTSIAGSSPEYPKVETSRAERQPSSKAVASSIPAPTRRDNVATQRKSFLPQRSGSVREKREVSEKVQGQNNNEGSRLQQPGSGPQQQSQQQDSTPAARRSSLAQPQDRRLSLSSRIVPPETPTDQNAAIPGSPLRKQLFESKPTAPSSPQKSQMPPPPRATRSASLRQPSTPKIVPPGEVKGHVRHRSQVVGAAATQAVRQTEGSSSLSKAKPQRPPFTTYQQHFSPKKESKPPTLANLSSRSAESEDAGSIPASRPDVAALQTEYLQLCLLHSSLSQKNAEWRANSEKELRKKYDSVAGRYRVLLAEERDAQRLLNIQALHHWSANAQRHGSCRDFAAQIQTLSRVIQEVMDLSEPHGGRYTKAVRIFEDWLERVVQIRNSRRRSKIDTLADEPEFIHPLDREWKEEVNALGAKVELCLRELQNLDIPPPEDLGNSDAALLRIANGHKDLLVSMMEELKTMRKTEMDIVGLERSWTAQTADRLRAVDESSIAHRGPRIGAWKRT</sequence>
<evidence type="ECO:0000313" key="8">
    <source>
        <dbReference type="EMBL" id="KKA22865.1"/>
    </source>
</evidence>
<dbReference type="NCBIfam" id="TIGR01198">
    <property type="entry name" value="pgl"/>
    <property type="match status" value="1"/>
</dbReference>
<feature type="compositionally biased region" description="Polar residues" evidence="6">
    <location>
        <begin position="480"/>
        <end position="489"/>
    </location>
</feature>
<dbReference type="Gene3D" id="3.40.50.1360">
    <property type="match status" value="1"/>
</dbReference>
<dbReference type="GO" id="GO:0017057">
    <property type="term" value="F:6-phosphogluconolactonase activity"/>
    <property type="evidence" value="ECO:0007669"/>
    <property type="project" value="UniProtKB-EC"/>
</dbReference>
<keyword evidence="9" id="KW-1185">Reference proteome</keyword>
<keyword evidence="5" id="KW-0378">Hydrolase</keyword>
<dbReference type="RefSeq" id="XP_013329477.1">
    <property type="nucleotide sequence ID" value="XM_013474023.1"/>
</dbReference>
<feature type="compositionally biased region" description="Polar residues" evidence="6">
    <location>
        <begin position="384"/>
        <end position="395"/>
    </location>
</feature>
<feature type="compositionally biased region" description="Low complexity" evidence="6">
    <location>
        <begin position="396"/>
        <end position="409"/>
    </location>
</feature>
<dbReference type="InterPro" id="IPR037171">
    <property type="entry name" value="NagB/RpiA_transferase-like"/>
</dbReference>
<dbReference type="OrthoDB" id="432544at2759"/>
<dbReference type="Pfam" id="PF01182">
    <property type="entry name" value="Glucosamine_iso"/>
    <property type="match status" value="1"/>
</dbReference>
<protein>
    <recommendedName>
        <fullName evidence="4">6-phosphogluconolactonase</fullName>
        <ecNumber evidence="4">3.1.1.31</ecNumber>
    </recommendedName>
</protein>
<dbReference type="CDD" id="cd01400">
    <property type="entry name" value="6PGL"/>
    <property type="match status" value="1"/>
</dbReference>
<dbReference type="AlphaFoldDB" id="A0A0F4YXQ5"/>
<feature type="region of interest" description="Disordered" evidence="6">
    <location>
        <begin position="324"/>
        <end position="572"/>
    </location>
</feature>
<evidence type="ECO:0000259" key="7">
    <source>
        <dbReference type="Pfam" id="PF01182"/>
    </source>
</evidence>
<comment type="similarity">
    <text evidence="3">Belongs to the glucosamine/galactosamine-6-phosphate isomerase family. 6-phosphogluconolactonase subfamily.</text>
</comment>
<dbReference type="GO" id="GO:0006098">
    <property type="term" value="P:pentose-phosphate shunt"/>
    <property type="evidence" value="ECO:0007669"/>
    <property type="project" value="InterPro"/>
</dbReference>
<gene>
    <name evidence="8" type="ORF">T310_3082</name>
</gene>
<dbReference type="InterPro" id="IPR005900">
    <property type="entry name" value="6-phosphogluconolactonase_DevB"/>
</dbReference>
<dbReference type="GO" id="GO:0005975">
    <property type="term" value="P:carbohydrate metabolic process"/>
    <property type="evidence" value="ECO:0007669"/>
    <property type="project" value="InterPro"/>
</dbReference>
<dbReference type="FunFam" id="3.40.50.1360:FF:000005">
    <property type="entry name" value="6-phosphogluconolactonase"/>
    <property type="match status" value="1"/>
</dbReference>
<evidence type="ECO:0000256" key="3">
    <source>
        <dbReference type="ARBA" id="ARBA00010662"/>
    </source>
</evidence>
<comment type="caution">
    <text evidence="8">The sequence shown here is derived from an EMBL/GenBank/DDBJ whole genome shotgun (WGS) entry which is preliminary data.</text>
</comment>
<evidence type="ECO:0000256" key="6">
    <source>
        <dbReference type="SAM" id="MobiDB-lite"/>
    </source>
</evidence>
<evidence type="ECO:0000256" key="5">
    <source>
        <dbReference type="ARBA" id="ARBA00022801"/>
    </source>
</evidence>
<feature type="compositionally biased region" description="Polar residues" evidence="6">
    <location>
        <begin position="516"/>
        <end position="527"/>
    </location>
</feature>
<evidence type="ECO:0000256" key="2">
    <source>
        <dbReference type="ARBA" id="ARBA00004961"/>
    </source>
</evidence>
<feature type="compositionally biased region" description="Polar residues" evidence="6">
    <location>
        <begin position="359"/>
        <end position="372"/>
    </location>
</feature>
<dbReference type="InterPro" id="IPR006148">
    <property type="entry name" value="Glc/Gal-6P_isomerase"/>
</dbReference>
<comment type="catalytic activity">
    <reaction evidence="1">
        <text>6-phospho-D-glucono-1,5-lactone + H2O = 6-phospho-D-gluconate + H(+)</text>
        <dbReference type="Rhea" id="RHEA:12556"/>
        <dbReference type="ChEBI" id="CHEBI:15377"/>
        <dbReference type="ChEBI" id="CHEBI:15378"/>
        <dbReference type="ChEBI" id="CHEBI:57955"/>
        <dbReference type="ChEBI" id="CHEBI:58759"/>
        <dbReference type="EC" id="3.1.1.31"/>
    </reaction>
</comment>
<dbReference type="STRING" id="1408163.A0A0F4YXQ5"/>